<evidence type="ECO:0000259" key="2">
    <source>
        <dbReference type="Pfam" id="PF05190"/>
    </source>
</evidence>
<dbReference type="InterPro" id="IPR007861">
    <property type="entry name" value="DNA_mismatch_repair_MutS_clamp"/>
</dbReference>
<dbReference type="SUPFAM" id="SSF48334">
    <property type="entry name" value="DNA repair protein MutS, domain III"/>
    <property type="match status" value="1"/>
</dbReference>
<comment type="caution">
    <text evidence="3">The sequence shown here is derived from an EMBL/GenBank/DDBJ whole genome shotgun (WGS) entry which is preliminary data.</text>
</comment>
<protein>
    <recommendedName>
        <fullName evidence="2">DNA mismatch repair protein MutS clamp domain-containing protein</fullName>
    </recommendedName>
</protein>
<feature type="non-terminal residue" evidence="3">
    <location>
        <position position="1"/>
    </location>
</feature>
<dbReference type="Proteomes" id="UP000681720">
    <property type="component" value="Unassembled WGS sequence"/>
</dbReference>
<evidence type="ECO:0000313" key="4">
    <source>
        <dbReference type="Proteomes" id="UP000681720"/>
    </source>
</evidence>
<feature type="region of interest" description="Disordered" evidence="1">
    <location>
        <begin position="93"/>
        <end position="114"/>
    </location>
</feature>
<dbReference type="GO" id="GO:0005524">
    <property type="term" value="F:ATP binding"/>
    <property type="evidence" value="ECO:0007669"/>
    <property type="project" value="InterPro"/>
</dbReference>
<dbReference type="GO" id="GO:0006298">
    <property type="term" value="P:mismatch repair"/>
    <property type="evidence" value="ECO:0007669"/>
    <property type="project" value="InterPro"/>
</dbReference>
<evidence type="ECO:0000256" key="1">
    <source>
        <dbReference type="SAM" id="MobiDB-lite"/>
    </source>
</evidence>
<evidence type="ECO:0000313" key="3">
    <source>
        <dbReference type="EMBL" id="CAF5218236.1"/>
    </source>
</evidence>
<proteinExistence type="predicted"/>
<dbReference type="GO" id="GO:0030983">
    <property type="term" value="F:mismatched DNA binding"/>
    <property type="evidence" value="ECO:0007669"/>
    <property type="project" value="InterPro"/>
</dbReference>
<dbReference type="AlphaFoldDB" id="A0A8S3JH34"/>
<dbReference type="Pfam" id="PF05190">
    <property type="entry name" value="MutS_IV"/>
    <property type="match status" value="1"/>
</dbReference>
<gene>
    <name evidence="3" type="ORF">GIL414_LOCUS82847</name>
</gene>
<sequence>MPKLVEYINDFNGPTKDVLHHLVVQPIQGMIDIFSKYIEMIETTIDLNRIGNHEYVIKPGYDKDLAECRKKQDELESKMHDDLASVCEKLSSHLSSTPSRASMSKKNGTESSREPIRLVYDPKQGGWLYRINRKESATLQKQLPNITIQVTKKEGIFFQTPRLNELNGKYSTLNASYNET</sequence>
<dbReference type="InterPro" id="IPR036187">
    <property type="entry name" value="DNA_mismatch_repair_MutS_sf"/>
</dbReference>
<organism evidence="3 4">
    <name type="scientific">Rotaria magnacalcarata</name>
    <dbReference type="NCBI Taxonomy" id="392030"/>
    <lineage>
        <taxon>Eukaryota</taxon>
        <taxon>Metazoa</taxon>
        <taxon>Spiralia</taxon>
        <taxon>Gnathifera</taxon>
        <taxon>Rotifera</taxon>
        <taxon>Eurotatoria</taxon>
        <taxon>Bdelloidea</taxon>
        <taxon>Philodinida</taxon>
        <taxon>Philodinidae</taxon>
        <taxon>Rotaria</taxon>
    </lineage>
</organism>
<dbReference type="Gene3D" id="1.10.1420.10">
    <property type="match status" value="1"/>
</dbReference>
<feature type="domain" description="DNA mismatch repair protein MutS clamp" evidence="2">
    <location>
        <begin position="60"/>
        <end position="173"/>
    </location>
</feature>
<dbReference type="EMBL" id="CAJOBJ010361306">
    <property type="protein sequence ID" value="CAF5218236.1"/>
    <property type="molecule type" value="Genomic_DNA"/>
</dbReference>
<feature type="compositionally biased region" description="Polar residues" evidence="1">
    <location>
        <begin position="93"/>
        <end position="106"/>
    </location>
</feature>
<reference evidence="3" key="1">
    <citation type="submission" date="2021-02" db="EMBL/GenBank/DDBJ databases">
        <authorList>
            <person name="Nowell W R."/>
        </authorList>
    </citation>
    <scope>NUCLEOTIDE SEQUENCE</scope>
</reference>
<accession>A0A8S3JH34</accession>
<name>A0A8S3JH34_9BILA</name>